<protein>
    <submittedName>
        <fullName evidence="11">Tyrosine-protein phosphatase 99A</fullName>
    </submittedName>
</protein>
<accession>A0A9Q0MUZ7</accession>
<evidence type="ECO:0000256" key="7">
    <source>
        <dbReference type="SAM" id="Phobius"/>
    </source>
</evidence>
<comment type="caution">
    <text evidence="11">The sequence shown here is derived from an EMBL/GenBank/DDBJ whole genome shotgun (WGS) entry which is preliminary data.</text>
</comment>
<dbReference type="CDD" id="cd00063">
    <property type="entry name" value="FN3"/>
    <property type="match status" value="2"/>
</dbReference>
<dbReference type="InterPro" id="IPR016130">
    <property type="entry name" value="Tyr_Pase_AS"/>
</dbReference>
<feature type="domain" description="Tyrosine specific protein phosphatases" evidence="9">
    <location>
        <begin position="451"/>
        <end position="525"/>
    </location>
</feature>
<feature type="transmembrane region" description="Helical" evidence="7">
    <location>
        <begin position="189"/>
        <end position="210"/>
    </location>
</feature>
<dbReference type="InterPro" id="IPR003595">
    <property type="entry name" value="Tyr_Pase_cat"/>
</dbReference>
<dbReference type="Pfam" id="PF00102">
    <property type="entry name" value="Y_phosphatase"/>
    <property type="match status" value="2"/>
</dbReference>
<evidence type="ECO:0000259" key="10">
    <source>
        <dbReference type="PROSITE" id="PS50853"/>
    </source>
</evidence>
<dbReference type="Gene3D" id="2.60.40.10">
    <property type="entry name" value="Immunoglobulins"/>
    <property type="match status" value="1"/>
</dbReference>
<evidence type="ECO:0000256" key="3">
    <source>
        <dbReference type="ARBA" id="ARBA00022801"/>
    </source>
</evidence>
<keyword evidence="5 7" id="KW-0472">Membrane</keyword>
<dbReference type="InterPro" id="IPR036116">
    <property type="entry name" value="FN3_sf"/>
</dbReference>
<sequence>MLSNGKCLFSKSRKGQIEEEKENDDDRRLALQPYSEYKIYVRAFTEQFEGEVSDSITQTTDISGPSPPIVVNLTCHSQDTLFLRWKRPLEYYRSIDFYTIAYRRDKQHAFRETIITSSAIHLELAVNISNLTTNFIYEVKVCASSYSVIHPNHIINGSFSEPKKILMQQNCEKIQPLLRQSQDDYSPTMLIVIILSCLGVLLCILAIVLWRKCFQAAYYYLDDAPGQAQTSLLIDWEAPVDLGGEVRSAVPVSEFPKHVAQLHADGDIGYSKEYEALQNESIVEEHPSEQSQHPDNKTKNRYLNIIAYDHTRVLLRTLPGQKKTFDYINANFIDGYKKSRAFIATQGPLPGTFDSFWSMIWEQRVAIIVMITNLVERGRRKCDMYWPKVGTETYGVIQVRFIQEEVMATYTVRTFQIKHLKIKKKKHVAEKLVYQYHYTNWPDHGTPDHPLPVLNFVKKSADANPRDAGPIVVHCSAGVGRTGTYIVLDAMLKQIEHKNVVNVFGFLRHIRAQRNFLVQTEEQYIFIHDALMEAIVSGETSVKADVIMDIKDDKETLAQQYKLITQFKAKDVQMASAIKPVNLVKNRSILVPLEGSRVHLTPKPGEDGSDYINASWFQGFRRLRDFIVTQHPMESTIKDFWQMIWDHNAQTIVLLSPIDDPNLPQFWPDDSKKIDSDHYRINYVSKINKCDYVSRDFTMQSIQDDYELSVRMFHCSRWPELGHPASIFDFIVDVHQRGSEYKNGPVVVIDPLGGTQASTFCVIASQAMQMEYDCTTNVYTYAKLYHNKRPGIWNSADDLKLIYNLLSYLPSDLNLLKFTEIRTELEDVTTAAPDLYSKVTSNGNISSSLINTTNGTAINNSENDEFSVVCTESDNIEV</sequence>
<dbReference type="AlphaFoldDB" id="A0A9Q0MUZ7"/>
<dbReference type="GO" id="GO:0048666">
    <property type="term" value="P:neuron development"/>
    <property type="evidence" value="ECO:0007669"/>
    <property type="project" value="UniProtKB-ARBA"/>
</dbReference>
<proteinExistence type="predicted"/>
<comment type="subcellular location">
    <subcellularLocation>
        <location evidence="1">Membrane</location>
        <topology evidence="1">Single-pass membrane protein</topology>
    </subcellularLocation>
</comment>
<dbReference type="SMART" id="SM00194">
    <property type="entry name" value="PTPc"/>
    <property type="match status" value="2"/>
</dbReference>
<evidence type="ECO:0000256" key="5">
    <source>
        <dbReference type="ARBA" id="ARBA00023136"/>
    </source>
</evidence>
<dbReference type="PRINTS" id="PR00700">
    <property type="entry name" value="PRTYPHPHTASE"/>
</dbReference>
<dbReference type="PANTHER" id="PTHR19134:SF540">
    <property type="entry name" value="TYROSINE-PROTEIN PHOSPHATASE 99A"/>
    <property type="match status" value="1"/>
</dbReference>
<dbReference type="PROSITE" id="PS50055">
    <property type="entry name" value="TYR_PHOSPHATASE_PTP"/>
    <property type="match status" value="2"/>
</dbReference>
<dbReference type="Proteomes" id="UP001151699">
    <property type="component" value="Chromosome X"/>
</dbReference>
<keyword evidence="3" id="KW-0378">Hydrolase</keyword>
<dbReference type="FunFam" id="2.60.40.10:FF:001386">
    <property type="entry name" value="Receptor-type tyrosine-protein phosphatase gamma"/>
    <property type="match status" value="1"/>
</dbReference>
<feature type="domain" description="Tyrosine-protein phosphatase" evidence="8">
    <location>
        <begin position="270"/>
        <end position="534"/>
    </location>
</feature>
<dbReference type="GO" id="GO:0016020">
    <property type="term" value="C:membrane"/>
    <property type="evidence" value="ECO:0007669"/>
    <property type="project" value="UniProtKB-SubCell"/>
</dbReference>
<feature type="domain" description="Fibronectin type-III" evidence="10">
    <location>
        <begin position="64"/>
        <end position="170"/>
    </location>
</feature>
<dbReference type="PROSITE" id="PS50056">
    <property type="entry name" value="TYR_PHOSPHATASE_2"/>
    <property type="match status" value="1"/>
</dbReference>
<keyword evidence="2" id="KW-0732">Signal</keyword>
<dbReference type="FunFam" id="3.90.190.10:FF:000068">
    <property type="entry name" value="receptor-type tyrosine-protein phosphatase zeta"/>
    <property type="match status" value="1"/>
</dbReference>
<evidence type="ECO:0000259" key="9">
    <source>
        <dbReference type="PROSITE" id="PS50056"/>
    </source>
</evidence>
<evidence type="ECO:0000256" key="2">
    <source>
        <dbReference type="ARBA" id="ARBA00022729"/>
    </source>
</evidence>
<keyword evidence="4" id="KW-0904">Protein phosphatase</keyword>
<dbReference type="SUPFAM" id="SSF52799">
    <property type="entry name" value="(Phosphotyrosine protein) phosphatases II"/>
    <property type="match status" value="2"/>
</dbReference>
<evidence type="ECO:0000256" key="1">
    <source>
        <dbReference type="ARBA" id="ARBA00004167"/>
    </source>
</evidence>
<dbReference type="EMBL" id="WJQU01000003">
    <property type="protein sequence ID" value="KAJ6637655.1"/>
    <property type="molecule type" value="Genomic_DNA"/>
</dbReference>
<name>A0A9Q0MUZ7_9DIPT</name>
<dbReference type="GO" id="GO:0009653">
    <property type="term" value="P:anatomical structure morphogenesis"/>
    <property type="evidence" value="ECO:0007669"/>
    <property type="project" value="UniProtKB-ARBA"/>
</dbReference>
<dbReference type="InterPro" id="IPR000387">
    <property type="entry name" value="Tyr_Pase_dom"/>
</dbReference>
<feature type="domain" description="Tyrosine-protein phosphatase" evidence="8">
    <location>
        <begin position="557"/>
        <end position="809"/>
    </location>
</feature>
<evidence type="ECO:0000313" key="11">
    <source>
        <dbReference type="EMBL" id="KAJ6637655.1"/>
    </source>
</evidence>
<dbReference type="InterPro" id="IPR000242">
    <property type="entry name" value="PTP_cat"/>
</dbReference>
<dbReference type="InterPro" id="IPR013783">
    <property type="entry name" value="Ig-like_fold"/>
</dbReference>
<dbReference type="PROSITE" id="PS00383">
    <property type="entry name" value="TYR_PHOSPHATASE_1"/>
    <property type="match status" value="1"/>
</dbReference>
<dbReference type="OrthoDB" id="6022401at2759"/>
<dbReference type="CDD" id="cd14549">
    <property type="entry name" value="R5-PTPc-1"/>
    <property type="match status" value="1"/>
</dbReference>
<keyword evidence="12" id="KW-1185">Reference proteome</keyword>
<dbReference type="InterPro" id="IPR050348">
    <property type="entry name" value="Protein-Tyr_Phosphatase"/>
</dbReference>
<dbReference type="SUPFAM" id="SSF49265">
    <property type="entry name" value="Fibronectin type III"/>
    <property type="match status" value="1"/>
</dbReference>
<organism evidence="11 12">
    <name type="scientific">Pseudolycoriella hygida</name>
    <dbReference type="NCBI Taxonomy" id="35572"/>
    <lineage>
        <taxon>Eukaryota</taxon>
        <taxon>Metazoa</taxon>
        <taxon>Ecdysozoa</taxon>
        <taxon>Arthropoda</taxon>
        <taxon>Hexapoda</taxon>
        <taxon>Insecta</taxon>
        <taxon>Pterygota</taxon>
        <taxon>Neoptera</taxon>
        <taxon>Endopterygota</taxon>
        <taxon>Diptera</taxon>
        <taxon>Nematocera</taxon>
        <taxon>Sciaroidea</taxon>
        <taxon>Sciaridae</taxon>
        <taxon>Pseudolycoriella</taxon>
    </lineage>
</organism>
<dbReference type="Gene3D" id="3.90.190.10">
    <property type="entry name" value="Protein tyrosine phosphatase superfamily"/>
    <property type="match status" value="2"/>
</dbReference>
<gene>
    <name evidence="11" type="primary">Ptp99A</name>
    <name evidence="11" type="ORF">Bhyg_10386</name>
</gene>
<dbReference type="InterPro" id="IPR003961">
    <property type="entry name" value="FN3_dom"/>
</dbReference>
<keyword evidence="7" id="KW-0812">Transmembrane</keyword>
<evidence type="ECO:0000256" key="4">
    <source>
        <dbReference type="ARBA" id="ARBA00022912"/>
    </source>
</evidence>
<dbReference type="InterPro" id="IPR029021">
    <property type="entry name" value="Prot-tyrosine_phosphatase-like"/>
</dbReference>
<dbReference type="PANTHER" id="PTHR19134">
    <property type="entry name" value="RECEPTOR-TYPE TYROSINE-PROTEIN PHOSPHATASE"/>
    <property type="match status" value="1"/>
</dbReference>
<comment type="catalytic activity">
    <reaction evidence="6">
        <text>O-phospho-L-tyrosyl-[protein] + H2O = L-tyrosyl-[protein] + phosphate</text>
        <dbReference type="Rhea" id="RHEA:10684"/>
        <dbReference type="Rhea" id="RHEA-COMP:10136"/>
        <dbReference type="Rhea" id="RHEA-COMP:20101"/>
        <dbReference type="ChEBI" id="CHEBI:15377"/>
        <dbReference type="ChEBI" id="CHEBI:43474"/>
        <dbReference type="ChEBI" id="CHEBI:46858"/>
        <dbReference type="ChEBI" id="CHEBI:61978"/>
        <dbReference type="EC" id="3.1.3.48"/>
    </reaction>
</comment>
<dbReference type="PROSITE" id="PS50853">
    <property type="entry name" value="FN3"/>
    <property type="match status" value="1"/>
</dbReference>
<evidence type="ECO:0000256" key="6">
    <source>
        <dbReference type="ARBA" id="ARBA00051722"/>
    </source>
</evidence>
<evidence type="ECO:0000313" key="12">
    <source>
        <dbReference type="Proteomes" id="UP001151699"/>
    </source>
</evidence>
<dbReference type="SMART" id="SM00404">
    <property type="entry name" value="PTPc_motif"/>
    <property type="match status" value="2"/>
</dbReference>
<evidence type="ECO:0000259" key="8">
    <source>
        <dbReference type="PROSITE" id="PS50055"/>
    </source>
</evidence>
<dbReference type="FunFam" id="3.90.190.10:FF:000097">
    <property type="entry name" value="Tyrosine-protein phosphatase 99A"/>
    <property type="match status" value="1"/>
</dbReference>
<keyword evidence="7" id="KW-1133">Transmembrane helix</keyword>
<reference evidence="11" key="1">
    <citation type="submission" date="2022-07" db="EMBL/GenBank/DDBJ databases">
        <authorList>
            <person name="Trinca V."/>
            <person name="Uliana J.V.C."/>
            <person name="Torres T.T."/>
            <person name="Ward R.J."/>
            <person name="Monesi N."/>
        </authorList>
    </citation>
    <scope>NUCLEOTIDE SEQUENCE</scope>
    <source>
        <strain evidence="11">HSMRA1968</strain>
        <tissue evidence="11">Whole embryos</tissue>
    </source>
</reference>
<dbReference type="GO" id="GO:0004725">
    <property type="term" value="F:protein tyrosine phosphatase activity"/>
    <property type="evidence" value="ECO:0007669"/>
    <property type="project" value="UniProtKB-EC"/>
</dbReference>